<organism evidence="1">
    <name type="scientific">Arundo donax</name>
    <name type="common">Giant reed</name>
    <name type="synonym">Donax arundinaceus</name>
    <dbReference type="NCBI Taxonomy" id="35708"/>
    <lineage>
        <taxon>Eukaryota</taxon>
        <taxon>Viridiplantae</taxon>
        <taxon>Streptophyta</taxon>
        <taxon>Embryophyta</taxon>
        <taxon>Tracheophyta</taxon>
        <taxon>Spermatophyta</taxon>
        <taxon>Magnoliopsida</taxon>
        <taxon>Liliopsida</taxon>
        <taxon>Poales</taxon>
        <taxon>Poaceae</taxon>
        <taxon>PACMAD clade</taxon>
        <taxon>Arundinoideae</taxon>
        <taxon>Arundineae</taxon>
        <taxon>Arundo</taxon>
    </lineage>
</organism>
<evidence type="ECO:0000313" key="1">
    <source>
        <dbReference type="EMBL" id="JAD28984.1"/>
    </source>
</evidence>
<accession>A0A0A8YQC0</accession>
<sequence>MFEKDIIGANKHLSSCLCSYISSSL</sequence>
<dbReference type="AlphaFoldDB" id="A0A0A8YQC0"/>
<protein>
    <submittedName>
        <fullName evidence="1">Uncharacterized protein</fullName>
    </submittedName>
</protein>
<proteinExistence type="predicted"/>
<dbReference type="EMBL" id="GBRH01268911">
    <property type="protein sequence ID" value="JAD28984.1"/>
    <property type="molecule type" value="Transcribed_RNA"/>
</dbReference>
<reference evidence="1" key="1">
    <citation type="submission" date="2014-09" db="EMBL/GenBank/DDBJ databases">
        <authorList>
            <person name="Magalhaes I.L.F."/>
            <person name="Oliveira U."/>
            <person name="Santos F.R."/>
            <person name="Vidigal T.H.D.A."/>
            <person name="Brescovit A.D."/>
            <person name="Santos A.J."/>
        </authorList>
    </citation>
    <scope>NUCLEOTIDE SEQUENCE</scope>
    <source>
        <tissue evidence="1">Shoot tissue taken approximately 20 cm above the soil surface</tissue>
    </source>
</reference>
<name>A0A0A8YQC0_ARUDO</name>
<reference evidence="1" key="2">
    <citation type="journal article" date="2015" name="Data Brief">
        <title>Shoot transcriptome of the giant reed, Arundo donax.</title>
        <authorList>
            <person name="Barrero R.A."/>
            <person name="Guerrero F.D."/>
            <person name="Moolhuijzen P."/>
            <person name="Goolsby J.A."/>
            <person name="Tidwell J."/>
            <person name="Bellgard S.E."/>
            <person name="Bellgard M.I."/>
        </authorList>
    </citation>
    <scope>NUCLEOTIDE SEQUENCE</scope>
    <source>
        <tissue evidence="1">Shoot tissue taken approximately 20 cm above the soil surface</tissue>
    </source>
</reference>